<dbReference type="InParanoid" id="A0A3N4LVX4"/>
<evidence type="ECO:0000313" key="2">
    <source>
        <dbReference type="EMBL" id="RPB27054.1"/>
    </source>
</evidence>
<sequence>MMHRRNHSLDRLVGVIGGGRESTSGGGGFSYGTTPPLTQATTAAQQAKLQQEKQKYKERHQHLLSHGEFSQSAESLNQQQETVLTPMSSTTTLSTVNNKTQTYPSGRDSVAGNGRRDSSYFPPTPPASIRVASPAGTPRGHAHSGSQQSTMSDRGPTSRSSTPIALNVLFSSGGMVGAISGQGAAQGGKKQKSAASSKRSRFTFSTLIGGGGDKDKGHGRQASIGCQLHSNQMQQPQPYLQHLLQEEERLQQVDAPLPPLPPPTSPAQREREWADQSDRNSIRRRSVNSVYSESGRRTPTSPDEIRKGLASAAGTSLNTWTEDGAAGSRRSSSLSTVHTDDTPIVYDQDVDMSQIEELIGAHSPIESDAENSDAGGSTPTSITPSLFKRNRKELEGTGIATGESTMLGDVVYVDGKLVRLSGSGTMASMGSIRGSIRSIDNFPLLPTQQQFLRVEDRETISPLQQTSMELPHSSPSSQASTESGLAATAAEVDPVKRSTSCSSTMSQVKRKPSPVTASFPPPTAQSGSSIPSTPLPSVVEPDTSKPPSPPPRAPLPAPPIITTTAAPTPPNSNPVTNMLTSPLTNNSGETAVPTTWGGRQLQMEVSQVELPPPPPHTRSPLPDSPISAQYVVERKKKLIDEEWEDLEHEEPGDGDAPPPPYVARMSMMNAAGHEGPGMWEDEKAMLMRAGMMHRRSLPGLPLSRRSTLHEETVEALNAGEGAEVMENDSQENLDPQTKRPPTTAISSGRADFENKSERRSSMEEQGAFGKIDSDGKATSPTGNAKLSQRTAPRNPSVSTAAKTRFNSASAANSPTVARKRTILKKPGATPKLSTNLARSNTRNKLRFSHVAPEPKGNSARHVNLLKEVHWRISIANF</sequence>
<feature type="compositionally biased region" description="Polar residues" evidence="1">
    <location>
        <begin position="732"/>
        <end position="746"/>
    </location>
</feature>
<feature type="compositionally biased region" description="Polar residues" evidence="1">
    <location>
        <begin position="497"/>
        <end position="507"/>
    </location>
</feature>
<feature type="region of interest" description="Disordered" evidence="1">
    <location>
        <begin position="69"/>
        <end position="162"/>
    </location>
</feature>
<feature type="region of interest" description="Disordered" evidence="1">
    <location>
        <begin position="644"/>
        <end position="663"/>
    </location>
</feature>
<gene>
    <name evidence="2" type="ORF">L211DRAFT_604360</name>
</gene>
<organism evidence="2 3">
    <name type="scientific">Terfezia boudieri ATCC MYA-4762</name>
    <dbReference type="NCBI Taxonomy" id="1051890"/>
    <lineage>
        <taxon>Eukaryota</taxon>
        <taxon>Fungi</taxon>
        <taxon>Dikarya</taxon>
        <taxon>Ascomycota</taxon>
        <taxon>Pezizomycotina</taxon>
        <taxon>Pezizomycetes</taxon>
        <taxon>Pezizales</taxon>
        <taxon>Pezizaceae</taxon>
        <taxon>Terfezia</taxon>
    </lineage>
</organism>
<dbReference type="EMBL" id="ML121532">
    <property type="protein sequence ID" value="RPB27054.1"/>
    <property type="molecule type" value="Genomic_DNA"/>
</dbReference>
<name>A0A3N4LVX4_9PEZI</name>
<feature type="compositionally biased region" description="Polar residues" evidence="1">
    <location>
        <begin position="575"/>
        <end position="593"/>
    </location>
</feature>
<feature type="compositionally biased region" description="Polar residues" evidence="1">
    <location>
        <begin position="144"/>
        <end position="162"/>
    </location>
</feature>
<evidence type="ECO:0000313" key="3">
    <source>
        <dbReference type="Proteomes" id="UP000267821"/>
    </source>
</evidence>
<feature type="compositionally biased region" description="Acidic residues" evidence="1">
    <location>
        <begin position="644"/>
        <end position="653"/>
    </location>
</feature>
<feature type="region of interest" description="Disordered" evidence="1">
    <location>
        <begin position="717"/>
        <end position="818"/>
    </location>
</feature>
<accession>A0A3N4LVX4</accession>
<reference evidence="2 3" key="1">
    <citation type="journal article" date="2018" name="Nat. Ecol. Evol.">
        <title>Pezizomycetes genomes reveal the molecular basis of ectomycorrhizal truffle lifestyle.</title>
        <authorList>
            <person name="Murat C."/>
            <person name="Payen T."/>
            <person name="Noel B."/>
            <person name="Kuo A."/>
            <person name="Morin E."/>
            <person name="Chen J."/>
            <person name="Kohler A."/>
            <person name="Krizsan K."/>
            <person name="Balestrini R."/>
            <person name="Da Silva C."/>
            <person name="Montanini B."/>
            <person name="Hainaut M."/>
            <person name="Levati E."/>
            <person name="Barry K.W."/>
            <person name="Belfiori B."/>
            <person name="Cichocki N."/>
            <person name="Clum A."/>
            <person name="Dockter R.B."/>
            <person name="Fauchery L."/>
            <person name="Guy J."/>
            <person name="Iotti M."/>
            <person name="Le Tacon F."/>
            <person name="Lindquist E.A."/>
            <person name="Lipzen A."/>
            <person name="Malagnac F."/>
            <person name="Mello A."/>
            <person name="Molinier V."/>
            <person name="Miyauchi S."/>
            <person name="Poulain J."/>
            <person name="Riccioni C."/>
            <person name="Rubini A."/>
            <person name="Sitrit Y."/>
            <person name="Splivallo R."/>
            <person name="Traeger S."/>
            <person name="Wang M."/>
            <person name="Zifcakova L."/>
            <person name="Wipf D."/>
            <person name="Zambonelli A."/>
            <person name="Paolocci F."/>
            <person name="Nowrousian M."/>
            <person name="Ottonello S."/>
            <person name="Baldrian P."/>
            <person name="Spatafora J.W."/>
            <person name="Henrissat B."/>
            <person name="Nagy L.G."/>
            <person name="Aury J.M."/>
            <person name="Wincker P."/>
            <person name="Grigoriev I.V."/>
            <person name="Bonfante P."/>
            <person name="Martin F.M."/>
        </authorList>
    </citation>
    <scope>NUCLEOTIDE SEQUENCE [LARGE SCALE GENOMIC DNA]</scope>
    <source>
        <strain evidence="2 3">ATCC MYA-4762</strain>
    </source>
</reference>
<feature type="compositionally biased region" description="Polar residues" evidence="1">
    <location>
        <begin position="69"/>
        <end position="81"/>
    </location>
</feature>
<dbReference type="AlphaFoldDB" id="A0A3N4LVX4"/>
<proteinExistence type="predicted"/>
<evidence type="ECO:0000256" key="1">
    <source>
        <dbReference type="SAM" id="MobiDB-lite"/>
    </source>
</evidence>
<feature type="region of interest" description="Disordered" evidence="1">
    <location>
        <begin position="181"/>
        <end position="221"/>
    </location>
</feature>
<feature type="compositionally biased region" description="Polar residues" evidence="1">
    <location>
        <begin position="467"/>
        <end position="483"/>
    </location>
</feature>
<feature type="compositionally biased region" description="Basic and acidic residues" evidence="1">
    <location>
        <begin position="750"/>
        <end position="762"/>
    </location>
</feature>
<feature type="region of interest" description="Disordered" evidence="1">
    <location>
        <begin position="467"/>
        <end position="627"/>
    </location>
</feature>
<feature type="compositionally biased region" description="Pro residues" evidence="1">
    <location>
        <begin position="256"/>
        <end position="265"/>
    </location>
</feature>
<feature type="region of interest" description="Disordered" evidence="1">
    <location>
        <begin position="364"/>
        <end position="384"/>
    </location>
</feature>
<protein>
    <submittedName>
        <fullName evidence="2">Uncharacterized protein</fullName>
    </submittedName>
</protein>
<keyword evidence="3" id="KW-1185">Reference proteome</keyword>
<feature type="compositionally biased region" description="Pro residues" evidence="1">
    <location>
        <begin position="544"/>
        <end position="559"/>
    </location>
</feature>
<feature type="compositionally biased region" description="Polar residues" evidence="1">
    <location>
        <begin position="776"/>
        <end position="815"/>
    </location>
</feature>
<feature type="compositionally biased region" description="Polar residues" evidence="1">
    <location>
        <begin position="374"/>
        <end position="384"/>
    </location>
</feature>
<feature type="compositionally biased region" description="Basic and acidic residues" evidence="1">
    <location>
        <begin position="268"/>
        <end position="281"/>
    </location>
</feature>
<feature type="compositionally biased region" description="Low complexity" evidence="1">
    <location>
        <begin position="82"/>
        <end position="96"/>
    </location>
</feature>
<feature type="compositionally biased region" description="Low complexity" evidence="1">
    <location>
        <begin position="324"/>
        <end position="333"/>
    </location>
</feature>
<dbReference type="Proteomes" id="UP000267821">
    <property type="component" value="Unassembled WGS sequence"/>
</dbReference>
<dbReference type="OrthoDB" id="10440181at2759"/>
<feature type="region of interest" description="Disordered" evidence="1">
    <location>
        <begin position="254"/>
        <end position="340"/>
    </location>
</feature>